<proteinExistence type="predicted"/>
<evidence type="ECO:0000313" key="3">
    <source>
        <dbReference type="Proteomes" id="UP001302274"/>
    </source>
</evidence>
<name>A0ABU5VU47_9BACT</name>
<comment type="caution">
    <text evidence="2">The sequence shown here is derived from an EMBL/GenBank/DDBJ whole genome shotgun (WGS) entry which is preliminary data.</text>
</comment>
<dbReference type="EMBL" id="JAYGJQ010000002">
    <property type="protein sequence ID" value="MEA9356574.1"/>
    <property type="molecule type" value="Genomic_DNA"/>
</dbReference>
<dbReference type="Proteomes" id="UP001302274">
    <property type="component" value="Unassembled WGS sequence"/>
</dbReference>
<sequence>MKAIFTLVALAFSINAFACPNITGKFFDADSELVRTITQNGCVDTTWSDEDGSTTLIADNVERVLESEGSTTAYAKVSYTVEELVVDIRMDWGGHNDFDLPVRWLTSYRVDKFNNLVEKIIPFKEDGSVLATEFITYRRVK</sequence>
<reference evidence="2 3" key="1">
    <citation type="submission" date="2023-11" db="EMBL/GenBank/DDBJ databases">
        <title>A Novel Polar Bacteriovorax (B. antarcticus) Isolated from the Biocrust in Antarctica.</title>
        <authorList>
            <person name="Mun W."/>
            <person name="Choi S.Y."/>
            <person name="Mitchell R.J."/>
        </authorList>
    </citation>
    <scope>NUCLEOTIDE SEQUENCE [LARGE SCALE GENOMIC DNA]</scope>
    <source>
        <strain evidence="2 3">PP10</strain>
    </source>
</reference>
<evidence type="ECO:0000256" key="1">
    <source>
        <dbReference type="SAM" id="SignalP"/>
    </source>
</evidence>
<organism evidence="2 3">
    <name type="scientific">Bacteriovorax antarcticus</name>
    <dbReference type="NCBI Taxonomy" id="3088717"/>
    <lineage>
        <taxon>Bacteria</taxon>
        <taxon>Pseudomonadati</taxon>
        <taxon>Bdellovibrionota</taxon>
        <taxon>Bacteriovoracia</taxon>
        <taxon>Bacteriovoracales</taxon>
        <taxon>Bacteriovoracaceae</taxon>
        <taxon>Bacteriovorax</taxon>
    </lineage>
</organism>
<evidence type="ECO:0008006" key="4">
    <source>
        <dbReference type="Google" id="ProtNLM"/>
    </source>
</evidence>
<gene>
    <name evidence="2" type="ORF">SHI21_10180</name>
</gene>
<evidence type="ECO:0000313" key="2">
    <source>
        <dbReference type="EMBL" id="MEA9356574.1"/>
    </source>
</evidence>
<keyword evidence="3" id="KW-1185">Reference proteome</keyword>
<feature type="chain" id="PRO_5045057650" description="Lipocalin-like domain-containing protein" evidence="1">
    <location>
        <begin position="19"/>
        <end position="141"/>
    </location>
</feature>
<protein>
    <recommendedName>
        <fullName evidence="4">Lipocalin-like domain-containing protein</fullName>
    </recommendedName>
</protein>
<accession>A0ABU5VU47</accession>
<keyword evidence="1" id="KW-0732">Signal</keyword>
<dbReference type="RefSeq" id="WP_323576363.1">
    <property type="nucleotide sequence ID" value="NZ_JAYGJQ010000002.1"/>
</dbReference>
<feature type="signal peptide" evidence="1">
    <location>
        <begin position="1"/>
        <end position="18"/>
    </location>
</feature>